<sequence length="293" mass="34988">MLTYHEFIELRNHLVNNEISLELAKAHCWNTLEEGKRSWHTKDWKDRRSEIIKDKCEICGSNETLTLQHLSHPKKYSEYTKDVTSAHAKDYIDTNPDLDKFEFKAHILKNYKYVPAPLCPKCKSRNPNKRTRKSPQYLCTECRYEFDETVYKSVDELILTFYENEEATEVRDKCFVSKKWKNKHNLKNIRYWLQREQAKNKDSETIEKEAFLLYLNDNIKYLSFEDTITACKKCASYFDLYNMELCPKCKENYKSIQFSTCIQCLPEDKRKAALSKIEFGNDMRDMHRELGID</sequence>
<keyword evidence="2" id="KW-1185">Reference proteome</keyword>
<evidence type="ECO:0000313" key="1">
    <source>
        <dbReference type="EMBL" id="KJF43100.1"/>
    </source>
</evidence>
<dbReference type="AlphaFoldDB" id="A0A0D8J7Z2"/>
<organism evidence="1 2">
    <name type="scientific">Draconibacterium sediminis</name>
    <dbReference type="NCBI Taxonomy" id="1544798"/>
    <lineage>
        <taxon>Bacteria</taxon>
        <taxon>Pseudomonadati</taxon>
        <taxon>Bacteroidota</taxon>
        <taxon>Bacteroidia</taxon>
        <taxon>Marinilabiliales</taxon>
        <taxon>Prolixibacteraceae</taxon>
        <taxon>Draconibacterium</taxon>
    </lineage>
</organism>
<name>A0A0D8J7Z2_9BACT</name>
<dbReference type="RefSeq" id="WP_045031723.1">
    <property type="nucleotide sequence ID" value="NZ_JRHC01000004.1"/>
</dbReference>
<dbReference type="EMBL" id="JRHC01000004">
    <property type="protein sequence ID" value="KJF43100.1"/>
    <property type="molecule type" value="Genomic_DNA"/>
</dbReference>
<comment type="caution">
    <text evidence="1">The sequence shown here is derived from an EMBL/GenBank/DDBJ whole genome shotgun (WGS) entry which is preliminary data.</text>
</comment>
<evidence type="ECO:0000313" key="2">
    <source>
        <dbReference type="Proteomes" id="UP000032544"/>
    </source>
</evidence>
<accession>A0A0D8J7Z2</accession>
<gene>
    <name evidence="1" type="ORF">LH29_17125</name>
</gene>
<dbReference type="Proteomes" id="UP000032544">
    <property type="component" value="Unassembled WGS sequence"/>
</dbReference>
<reference evidence="1 2" key="1">
    <citation type="submission" date="2014-09" db="EMBL/GenBank/DDBJ databases">
        <title>Draft Genome Sequence of Draconibacterium sp. JN14CK-3.</title>
        <authorList>
            <person name="Dong C."/>
            <person name="Lai Q."/>
            <person name="Shao Z."/>
        </authorList>
    </citation>
    <scope>NUCLEOTIDE SEQUENCE [LARGE SCALE GENOMIC DNA]</scope>
    <source>
        <strain evidence="1 2">JN14CK-3</strain>
    </source>
</reference>
<proteinExistence type="predicted"/>
<dbReference type="OrthoDB" id="3034494at2"/>
<protein>
    <submittedName>
        <fullName evidence="1">Uncharacterized protein</fullName>
    </submittedName>
</protein>